<sequence length="74" mass="8152">MDYQHWLHLVRGGDCLLQLCSKPRGDGALSDLGMAATGFGGCRRWLAVADSGVSGLQRFHGLDYNFFFLGTFLQ</sequence>
<evidence type="ECO:0000313" key="1">
    <source>
        <dbReference type="EMBL" id="RCV06040.1"/>
    </source>
</evidence>
<gene>
    <name evidence="1" type="ORF">SETIT_1G131400v2</name>
</gene>
<reference evidence="1" key="1">
    <citation type="journal article" date="2012" name="Nat. Biotechnol.">
        <title>Reference genome sequence of the model plant Setaria.</title>
        <authorList>
            <person name="Bennetzen J.L."/>
            <person name="Schmutz J."/>
            <person name="Wang H."/>
            <person name="Percifield R."/>
            <person name="Hawkins J."/>
            <person name="Pontaroli A.C."/>
            <person name="Estep M."/>
            <person name="Feng L."/>
            <person name="Vaughn J.N."/>
            <person name="Grimwood J."/>
            <person name="Jenkins J."/>
            <person name="Barry K."/>
            <person name="Lindquist E."/>
            <person name="Hellsten U."/>
            <person name="Deshpande S."/>
            <person name="Wang X."/>
            <person name="Wu X."/>
            <person name="Mitros T."/>
            <person name="Triplett J."/>
            <person name="Yang X."/>
            <person name="Ye C.Y."/>
            <person name="Mauro-Herrera M."/>
            <person name="Wang L."/>
            <person name="Li P."/>
            <person name="Sharma M."/>
            <person name="Sharma R."/>
            <person name="Ronald P.C."/>
            <person name="Panaud O."/>
            <person name="Kellogg E.A."/>
            <person name="Brutnell T.P."/>
            <person name="Doust A.N."/>
            <person name="Tuskan G.A."/>
            <person name="Rokhsar D."/>
            <person name="Devos K.M."/>
        </authorList>
    </citation>
    <scope>NUCLEOTIDE SEQUENCE [LARGE SCALE GENOMIC DNA]</scope>
    <source>
        <strain evidence="1">Yugu1</strain>
    </source>
</reference>
<accession>A0A368PM03</accession>
<dbReference type="EMBL" id="CM003528">
    <property type="protein sequence ID" value="RCV06040.1"/>
    <property type="molecule type" value="Genomic_DNA"/>
</dbReference>
<protein>
    <submittedName>
        <fullName evidence="1">Uncharacterized protein</fullName>
    </submittedName>
</protein>
<organism evidence="1">
    <name type="scientific">Setaria italica</name>
    <name type="common">Foxtail millet</name>
    <name type="synonym">Panicum italicum</name>
    <dbReference type="NCBI Taxonomy" id="4555"/>
    <lineage>
        <taxon>Eukaryota</taxon>
        <taxon>Viridiplantae</taxon>
        <taxon>Streptophyta</taxon>
        <taxon>Embryophyta</taxon>
        <taxon>Tracheophyta</taxon>
        <taxon>Spermatophyta</taxon>
        <taxon>Magnoliopsida</taxon>
        <taxon>Liliopsida</taxon>
        <taxon>Poales</taxon>
        <taxon>Poaceae</taxon>
        <taxon>PACMAD clade</taxon>
        <taxon>Panicoideae</taxon>
        <taxon>Panicodae</taxon>
        <taxon>Paniceae</taxon>
        <taxon>Cenchrinae</taxon>
        <taxon>Setaria</taxon>
    </lineage>
</organism>
<dbReference type="AlphaFoldDB" id="A0A368PM03"/>
<reference evidence="1" key="2">
    <citation type="submission" date="2015-07" db="EMBL/GenBank/DDBJ databases">
        <authorList>
            <person name="Noorani M."/>
        </authorList>
    </citation>
    <scope>NUCLEOTIDE SEQUENCE</scope>
    <source>
        <strain evidence="1">Yugu1</strain>
    </source>
</reference>
<proteinExistence type="predicted"/>
<name>A0A368PM03_SETIT</name>